<evidence type="ECO:0000256" key="2">
    <source>
        <dbReference type="ARBA" id="ARBA00007520"/>
    </source>
</evidence>
<evidence type="ECO:0000259" key="12">
    <source>
        <dbReference type="PROSITE" id="PS50850"/>
    </source>
</evidence>
<feature type="transmembrane region" description="Helical" evidence="11">
    <location>
        <begin position="441"/>
        <end position="460"/>
    </location>
</feature>
<dbReference type="RefSeq" id="XP_040622850.1">
    <property type="nucleotide sequence ID" value="XM_040761949.1"/>
</dbReference>
<feature type="region of interest" description="Disordered" evidence="10">
    <location>
        <begin position="1"/>
        <end position="53"/>
    </location>
</feature>
<dbReference type="GO" id="GO:0005886">
    <property type="term" value="C:plasma membrane"/>
    <property type="evidence" value="ECO:0007669"/>
    <property type="project" value="TreeGrafter"/>
</dbReference>
<evidence type="ECO:0000256" key="4">
    <source>
        <dbReference type="ARBA" id="ARBA00022692"/>
    </source>
</evidence>
<dbReference type="GO" id="GO:0005774">
    <property type="term" value="C:vacuolar membrane"/>
    <property type="evidence" value="ECO:0007669"/>
    <property type="project" value="UniProtKB-SubCell"/>
</dbReference>
<feature type="domain" description="Major facilitator superfamily (MFS) profile" evidence="12">
    <location>
        <begin position="87"/>
        <end position="579"/>
    </location>
</feature>
<feature type="compositionally biased region" description="Basic and acidic residues" evidence="10">
    <location>
        <begin position="42"/>
        <end position="53"/>
    </location>
</feature>
<dbReference type="GeneID" id="63676870"/>
<dbReference type="Proteomes" id="UP000031575">
    <property type="component" value="Unassembled WGS sequence"/>
</dbReference>
<dbReference type="PANTHER" id="PTHR23501">
    <property type="entry name" value="MAJOR FACILITATOR SUPERFAMILY"/>
    <property type="match status" value="1"/>
</dbReference>
<reference evidence="13 14" key="1">
    <citation type="journal article" date="2014" name="BMC Genomics">
        <title>Comparative genomics of the major fungal agents of human and animal Sporotrichosis: Sporothrix schenckii and Sporothrix brasiliensis.</title>
        <authorList>
            <person name="Teixeira M.M."/>
            <person name="de Almeida L.G."/>
            <person name="Kubitschek-Barreira P."/>
            <person name="Alves F.L."/>
            <person name="Kioshima E.S."/>
            <person name="Abadio A.K."/>
            <person name="Fernandes L."/>
            <person name="Derengowski L.S."/>
            <person name="Ferreira K.S."/>
            <person name="Souza R.C."/>
            <person name="Ruiz J.C."/>
            <person name="de Andrade N.C."/>
            <person name="Paes H.C."/>
            <person name="Nicola A.M."/>
            <person name="Albuquerque P."/>
            <person name="Gerber A.L."/>
            <person name="Martins V.P."/>
            <person name="Peconick L.D."/>
            <person name="Neto A.V."/>
            <person name="Chaucanez C.B."/>
            <person name="Silva P.A."/>
            <person name="Cunha O.L."/>
            <person name="de Oliveira F.F."/>
            <person name="dos Santos T.C."/>
            <person name="Barros A.L."/>
            <person name="Soares M.A."/>
            <person name="de Oliveira L.M."/>
            <person name="Marini M.M."/>
            <person name="Villalobos-Duno H."/>
            <person name="Cunha M.M."/>
            <person name="de Hoog S."/>
            <person name="da Silveira J.F."/>
            <person name="Henrissat B."/>
            <person name="Nino-Vega G.A."/>
            <person name="Cisalpino P.S."/>
            <person name="Mora-Montes H.M."/>
            <person name="Almeida S.R."/>
            <person name="Stajich J.E."/>
            <person name="Lopes-Bezerra L.M."/>
            <person name="Vasconcelos A.T."/>
            <person name="Felipe M.S."/>
        </authorList>
    </citation>
    <scope>NUCLEOTIDE SEQUENCE [LARGE SCALE GENOMIC DNA]</scope>
    <source>
        <strain evidence="13 14">5110</strain>
    </source>
</reference>
<protein>
    <recommendedName>
        <fullName evidence="8">Efflux pump dotC</fullName>
    </recommendedName>
    <alternativeName>
        <fullName evidence="9">Dothistromin biosynthesis protein C</fullName>
    </alternativeName>
</protein>
<dbReference type="InterPro" id="IPR011701">
    <property type="entry name" value="MFS"/>
</dbReference>
<dbReference type="Gene3D" id="1.20.1250.20">
    <property type="entry name" value="MFS general substrate transporter like domains"/>
    <property type="match status" value="1"/>
</dbReference>
<dbReference type="Pfam" id="PF07690">
    <property type="entry name" value="MFS_1"/>
    <property type="match status" value="1"/>
</dbReference>
<dbReference type="PANTHER" id="PTHR23501:SF102">
    <property type="entry name" value="DRUG TRANSPORTER, PUTATIVE (AFU_ORTHOLOGUE AFUA_3G08530)-RELATED"/>
    <property type="match status" value="1"/>
</dbReference>
<keyword evidence="5 11" id="KW-1133">Transmembrane helix</keyword>
<evidence type="ECO:0000256" key="9">
    <source>
        <dbReference type="ARBA" id="ARBA00083178"/>
    </source>
</evidence>
<dbReference type="Gene3D" id="1.20.1720.10">
    <property type="entry name" value="Multidrug resistance protein D"/>
    <property type="match status" value="1"/>
</dbReference>
<accession>A0A0C2J767</accession>
<proteinExistence type="inferred from homology"/>
<dbReference type="PRINTS" id="PR01036">
    <property type="entry name" value="TCRTETB"/>
</dbReference>
<feature type="transmembrane region" description="Helical" evidence="11">
    <location>
        <begin position="551"/>
        <end position="574"/>
    </location>
</feature>
<dbReference type="HOGENOM" id="CLU_000960_22_0_1"/>
<feature type="transmembrane region" description="Helical" evidence="11">
    <location>
        <begin position="244"/>
        <end position="263"/>
    </location>
</feature>
<feature type="compositionally biased region" description="Basic and acidic residues" evidence="10">
    <location>
        <begin position="585"/>
        <end position="597"/>
    </location>
</feature>
<gene>
    <name evidence="13" type="ORF">SPBR_03659</name>
</gene>
<dbReference type="InterPro" id="IPR036259">
    <property type="entry name" value="MFS_trans_sf"/>
</dbReference>
<dbReference type="PROSITE" id="PS50850">
    <property type="entry name" value="MFS"/>
    <property type="match status" value="1"/>
</dbReference>
<dbReference type="GO" id="GO:0022857">
    <property type="term" value="F:transmembrane transporter activity"/>
    <property type="evidence" value="ECO:0007669"/>
    <property type="project" value="InterPro"/>
</dbReference>
<comment type="similarity">
    <text evidence="2">Belongs to the major facilitator superfamily. TCR/Tet family.</text>
</comment>
<evidence type="ECO:0000256" key="5">
    <source>
        <dbReference type="ARBA" id="ARBA00022989"/>
    </source>
</evidence>
<dbReference type="VEuPathDB" id="FungiDB:SPBR_03659"/>
<feature type="transmembrane region" description="Helical" evidence="11">
    <location>
        <begin position="210"/>
        <end position="232"/>
    </location>
</feature>
<feature type="transmembrane region" description="Helical" evidence="11">
    <location>
        <begin position="121"/>
        <end position="140"/>
    </location>
</feature>
<evidence type="ECO:0000256" key="6">
    <source>
        <dbReference type="ARBA" id="ARBA00023136"/>
    </source>
</evidence>
<evidence type="ECO:0000256" key="3">
    <source>
        <dbReference type="ARBA" id="ARBA00022448"/>
    </source>
</evidence>
<feature type="transmembrane region" description="Helical" evidence="11">
    <location>
        <begin position="345"/>
        <end position="366"/>
    </location>
</feature>
<feature type="transmembrane region" description="Helical" evidence="11">
    <location>
        <begin position="152"/>
        <end position="171"/>
    </location>
</feature>
<dbReference type="OrthoDB" id="10021397at2759"/>
<keyword evidence="4 11" id="KW-0812">Transmembrane</keyword>
<keyword evidence="3" id="KW-0813">Transport</keyword>
<name>A0A0C2J767_9PEZI</name>
<dbReference type="AlphaFoldDB" id="A0A0C2J767"/>
<keyword evidence="14" id="KW-1185">Reference proteome</keyword>
<organism evidence="13 14">
    <name type="scientific">Sporothrix brasiliensis 5110</name>
    <dbReference type="NCBI Taxonomy" id="1398154"/>
    <lineage>
        <taxon>Eukaryota</taxon>
        <taxon>Fungi</taxon>
        <taxon>Dikarya</taxon>
        <taxon>Ascomycota</taxon>
        <taxon>Pezizomycotina</taxon>
        <taxon>Sordariomycetes</taxon>
        <taxon>Sordariomycetidae</taxon>
        <taxon>Ophiostomatales</taxon>
        <taxon>Ophiostomataceae</taxon>
        <taxon>Sporothrix</taxon>
    </lineage>
</organism>
<dbReference type="SUPFAM" id="SSF103473">
    <property type="entry name" value="MFS general substrate transporter"/>
    <property type="match status" value="1"/>
</dbReference>
<comment type="function">
    <text evidence="7">Efflux pump; part of the gene cluster that mediates the biosynthesis of dothistromin (DOTH), a polyketide toxin very similar in structure to the aflatoxin precursor, versicolorin B. One function of dotC may be to transport early-stage dothistromin biosynthetic intermediates from the cytoplasm into vacuoles, thereby affecting the rate of dothistromin production.</text>
</comment>
<evidence type="ECO:0000256" key="1">
    <source>
        <dbReference type="ARBA" id="ARBA00004128"/>
    </source>
</evidence>
<evidence type="ECO:0000313" key="13">
    <source>
        <dbReference type="EMBL" id="KIH94840.1"/>
    </source>
</evidence>
<evidence type="ECO:0000256" key="8">
    <source>
        <dbReference type="ARBA" id="ARBA00069956"/>
    </source>
</evidence>
<keyword evidence="6 11" id="KW-0472">Membrane</keyword>
<comment type="subcellular location">
    <subcellularLocation>
        <location evidence="1">Vacuole membrane</location>
        <topology evidence="1">Multi-pass membrane protein</topology>
    </subcellularLocation>
</comment>
<sequence length="627" mass="65767">MAVSDDEPRLGDKELEQSTLHNGSLNGSLSDGPAEGQPSAPPDEKDVKDEKDVVETGTDANAAAAPAPSAAEPLYEDGRSTLQTVLIMVSLCSALFLGALDVTIVTVAIPTISAEFHSTIGYTWIGSSYLLANAATAPSWGKISDIWGRKPVLLGAVAIFWVGSLLCAVSRNMTMLIVARAVQGIGSGGIIILVNVCIGDLFSMRRRGQYYGFTGLVWAVAGGIGPVVGGALTQHATWRWCFYLNLPISGAGFVLLVLVLRLHNPKTPMRAGLAAVDWLGSAAVCAGTLLVLLGLTFGGVLYPWASPAVVALIVVGALVLVAFAAVEARVARYPIIPLRLFRARVAVASFVCCFFHGVVFVAGSYYLPLYFQAVLGAPPLLSGVYVLPYSVSLSVASAATGVAIKKTGVYRPFIIGGFVLLALGFGLLADLGDRAHWAKIVLYQLVAALGVGPNFQAPLLSLHTTVDRRDIASATATFGFVRQMATTVSIVLGGVVFQNRMQQQHDALVAVLGPDAAALLSGRNAAASVDAVATLLTDPAARQTARTAYWVALRTMFALYAALAGAGLLGSLFITQTTLSNEHVAHKTGLDGMRGRDDDDDDDTKTKKTKKAQQTHSDGATGVKMEA</sequence>
<dbReference type="FunFam" id="1.20.1250.20:FF:000196">
    <property type="entry name" value="MFS toxin efflux pump (AflT)"/>
    <property type="match status" value="1"/>
</dbReference>
<evidence type="ECO:0000256" key="11">
    <source>
        <dbReference type="SAM" id="Phobius"/>
    </source>
</evidence>
<feature type="compositionally biased region" description="Polar residues" evidence="10">
    <location>
        <begin position="17"/>
        <end position="29"/>
    </location>
</feature>
<feature type="compositionally biased region" description="Basic and acidic residues" evidence="10">
    <location>
        <begin position="1"/>
        <end position="16"/>
    </location>
</feature>
<feature type="transmembrane region" description="Helical" evidence="11">
    <location>
        <begin position="177"/>
        <end position="198"/>
    </location>
</feature>
<feature type="transmembrane region" description="Helical" evidence="11">
    <location>
        <begin position="85"/>
        <end position="109"/>
    </location>
</feature>
<feature type="transmembrane region" description="Helical" evidence="11">
    <location>
        <begin position="304"/>
        <end position="325"/>
    </location>
</feature>
<evidence type="ECO:0000256" key="7">
    <source>
        <dbReference type="ARBA" id="ARBA00057269"/>
    </source>
</evidence>
<dbReference type="EMBL" id="AWTV01000003">
    <property type="protein sequence ID" value="KIH94840.1"/>
    <property type="molecule type" value="Genomic_DNA"/>
</dbReference>
<evidence type="ECO:0000313" key="14">
    <source>
        <dbReference type="Proteomes" id="UP000031575"/>
    </source>
</evidence>
<dbReference type="FunFam" id="1.20.1720.10:FF:000014">
    <property type="entry name" value="MFS drug transporter, putative"/>
    <property type="match status" value="1"/>
</dbReference>
<dbReference type="CDD" id="cd17502">
    <property type="entry name" value="MFS_Azr1_MDR_like"/>
    <property type="match status" value="1"/>
</dbReference>
<dbReference type="InterPro" id="IPR020846">
    <property type="entry name" value="MFS_dom"/>
</dbReference>
<feature type="region of interest" description="Disordered" evidence="10">
    <location>
        <begin position="585"/>
        <end position="627"/>
    </location>
</feature>
<feature type="transmembrane region" description="Helical" evidence="11">
    <location>
        <begin position="275"/>
        <end position="298"/>
    </location>
</feature>
<feature type="transmembrane region" description="Helical" evidence="11">
    <location>
        <begin position="409"/>
        <end position="429"/>
    </location>
</feature>
<evidence type="ECO:0000256" key="10">
    <source>
        <dbReference type="SAM" id="MobiDB-lite"/>
    </source>
</evidence>
<comment type="caution">
    <text evidence="13">The sequence shown here is derived from an EMBL/GenBank/DDBJ whole genome shotgun (WGS) entry which is preliminary data.</text>
</comment>